<comment type="similarity">
    <text evidence="1">Belongs to the disease resistance NB-LRR family.</text>
</comment>
<comment type="caution">
    <text evidence="8">The sequence shown here is derived from an EMBL/GenBank/DDBJ whole genome shotgun (WGS) entry which is preliminary data.</text>
</comment>
<evidence type="ECO:0000259" key="7">
    <source>
        <dbReference type="Pfam" id="PF18052"/>
    </source>
</evidence>
<dbReference type="AlphaFoldDB" id="A0A6G1CCB8"/>
<organism evidence="8 9">
    <name type="scientific">Oryza meyeriana var. granulata</name>
    <dbReference type="NCBI Taxonomy" id="110450"/>
    <lineage>
        <taxon>Eukaryota</taxon>
        <taxon>Viridiplantae</taxon>
        <taxon>Streptophyta</taxon>
        <taxon>Embryophyta</taxon>
        <taxon>Tracheophyta</taxon>
        <taxon>Spermatophyta</taxon>
        <taxon>Magnoliopsida</taxon>
        <taxon>Liliopsida</taxon>
        <taxon>Poales</taxon>
        <taxon>Poaceae</taxon>
        <taxon>BOP clade</taxon>
        <taxon>Oryzoideae</taxon>
        <taxon>Oryzeae</taxon>
        <taxon>Oryzinae</taxon>
        <taxon>Oryza</taxon>
        <taxon>Oryza meyeriana</taxon>
    </lineage>
</organism>
<sequence length="65" mass="7255">MEAALVNISTGVMGSVLAKLSKQLEEEYAKLKGLRRKIMFIRDELITMSATLNMLADSEELNPQL</sequence>
<feature type="domain" description="Disease resistance N-terminal" evidence="7">
    <location>
        <begin position="12"/>
        <end position="64"/>
    </location>
</feature>
<evidence type="ECO:0000256" key="2">
    <source>
        <dbReference type="ARBA" id="ARBA00022614"/>
    </source>
</evidence>
<evidence type="ECO:0000313" key="8">
    <source>
        <dbReference type="EMBL" id="KAF0897701.1"/>
    </source>
</evidence>
<evidence type="ECO:0000256" key="5">
    <source>
        <dbReference type="ARBA" id="ARBA00022821"/>
    </source>
</evidence>
<dbReference type="Proteomes" id="UP000479710">
    <property type="component" value="Unassembled WGS sequence"/>
</dbReference>
<keyword evidence="6" id="KW-0175">Coiled coil</keyword>
<keyword evidence="9" id="KW-1185">Reference proteome</keyword>
<evidence type="ECO:0000313" key="9">
    <source>
        <dbReference type="Proteomes" id="UP000479710"/>
    </source>
</evidence>
<keyword evidence="3" id="KW-0677">Repeat</keyword>
<evidence type="ECO:0000256" key="4">
    <source>
        <dbReference type="ARBA" id="ARBA00022741"/>
    </source>
</evidence>
<feature type="coiled-coil region" evidence="6">
    <location>
        <begin position="17"/>
        <end position="44"/>
    </location>
</feature>
<keyword evidence="4" id="KW-0547">Nucleotide-binding</keyword>
<accession>A0A6G1CCB8</accession>
<dbReference type="GO" id="GO:0000166">
    <property type="term" value="F:nucleotide binding"/>
    <property type="evidence" value="ECO:0007669"/>
    <property type="project" value="UniProtKB-KW"/>
</dbReference>
<protein>
    <recommendedName>
        <fullName evidence="7">Disease resistance N-terminal domain-containing protein</fullName>
    </recommendedName>
</protein>
<gene>
    <name evidence="8" type="ORF">E2562_000417</name>
</gene>
<reference evidence="8 9" key="1">
    <citation type="submission" date="2019-11" db="EMBL/GenBank/DDBJ databases">
        <title>Whole genome sequence of Oryza granulata.</title>
        <authorList>
            <person name="Li W."/>
        </authorList>
    </citation>
    <scope>NUCLEOTIDE SEQUENCE [LARGE SCALE GENOMIC DNA]</scope>
    <source>
        <strain evidence="9">cv. Menghai</strain>
        <tissue evidence="8">Leaf</tissue>
    </source>
</reference>
<dbReference type="Gene3D" id="1.20.5.4130">
    <property type="match status" value="1"/>
</dbReference>
<name>A0A6G1CCB8_9ORYZ</name>
<evidence type="ECO:0000256" key="1">
    <source>
        <dbReference type="ARBA" id="ARBA00008894"/>
    </source>
</evidence>
<keyword evidence="5" id="KW-0611">Plant defense</keyword>
<dbReference type="OrthoDB" id="692834at2759"/>
<dbReference type="Pfam" id="PF18052">
    <property type="entry name" value="Rx_N"/>
    <property type="match status" value="1"/>
</dbReference>
<keyword evidence="2" id="KW-0433">Leucine-rich repeat</keyword>
<evidence type="ECO:0000256" key="3">
    <source>
        <dbReference type="ARBA" id="ARBA00022737"/>
    </source>
</evidence>
<dbReference type="InterPro" id="IPR041118">
    <property type="entry name" value="Rx_N"/>
</dbReference>
<proteinExistence type="inferred from homology"/>
<dbReference type="EMBL" id="SPHZ02000009">
    <property type="protein sequence ID" value="KAF0897701.1"/>
    <property type="molecule type" value="Genomic_DNA"/>
</dbReference>
<evidence type="ECO:0000256" key="6">
    <source>
        <dbReference type="SAM" id="Coils"/>
    </source>
</evidence>
<dbReference type="GO" id="GO:0006952">
    <property type="term" value="P:defense response"/>
    <property type="evidence" value="ECO:0007669"/>
    <property type="project" value="UniProtKB-KW"/>
</dbReference>